<feature type="domain" description="Response regulatory" evidence="16">
    <location>
        <begin position="653"/>
        <end position="770"/>
    </location>
</feature>
<dbReference type="Proteomes" id="UP000244892">
    <property type="component" value="Chromosome"/>
</dbReference>
<keyword evidence="10" id="KW-0902">Two-component regulatory system</keyword>
<dbReference type="EMBL" id="CP029210">
    <property type="protein sequence ID" value="AWI53841.1"/>
    <property type="molecule type" value="Genomic_DNA"/>
</dbReference>
<dbReference type="InterPro" id="IPR003594">
    <property type="entry name" value="HATPase_dom"/>
</dbReference>
<dbReference type="PROSITE" id="PS50885">
    <property type="entry name" value="HAMP"/>
    <property type="match status" value="1"/>
</dbReference>
<dbReference type="PROSITE" id="PS50109">
    <property type="entry name" value="HIS_KIN"/>
    <property type="match status" value="1"/>
</dbReference>
<dbReference type="PANTHER" id="PTHR43047:SF72">
    <property type="entry name" value="OSMOSENSING HISTIDINE PROTEIN KINASE SLN1"/>
    <property type="match status" value="1"/>
</dbReference>
<evidence type="ECO:0000256" key="9">
    <source>
        <dbReference type="ARBA" id="ARBA00022840"/>
    </source>
</evidence>
<evidence type="ECO:0000313" key="19">
    <source>
        <dbReference type="EMBL" id="AWI53841.1"/>
    </source>
</evidence>
<dbReference type="RefSeq" id="WP_109036838.1">
    <property type="nucleotide sequence ID" value="NZ_CP029210.1"/>
</dbReference>
<reference evidence="19 20" key="1">
    <citation type="submission" date="2018-05" db="EMBL/GenBank/DDBJ databases">
        <title>complete genome sequence of Aquabacterium olei NBRC 110486.</title>
        <authorList>
            <person name="Tang B."/>
            <person name="Chang J."/>
            <person name="Zhang L."/>
            <person name="Yang H."/>
        </authorList>
    </citation>
    <scope>NUCLEOTIDE SEQUENCE [LARGE SCALE GENOMIC DNA]</scope>
    <source>
        <strain evidence="19 20">NBRC 110486</strain>
    </source>
</reference>
<dbReference type="InterPro" id="IPR001789">
    <property type="entry name" value="Sig_transdc_resp-reg_receiver"/>
</dbReference>
<dbReference type="SMART" id="SM00388">
    <property type="entry name" value="HisKA"/>
    <property type="match status" value="1"/>
</dbReference>
<dbReference type="SMART" id="SM00448">
    <property type="entry name" value="REC"/>
    <property type="match status" value="1"/>
</dbReference>
<dbReference type="CDD" id="cd00130">
    <property type="entry name" value="PAS"/>
    <property type="match status" value="1"/>
</dbReference>
<dbReference type="PRINTS" id="PR00344">
    <property type="entry name" value="BCTRLSENSOR"/>
</dbReference>
<dbReference type="AlphaFoldDB" id="A0A2U8FRZ3"/>
<feature type="transmembrane region" description="Helical" evidence="14">
    <location>
        <begin position="178"/>
        <end position="199"/>
    </location>
</feature>
<dbReference type="SMART" id="SM00304">
    <property type="entry name" value="HAMP"/>
    <property type="match status" value="1"/>
</dbReference>
<dbReference type="InterPro" id="IPR003661">
    <property type="entry name" value="HisK_dim/P_dom"/>
</dbReference>
<sequence length="787" mass="86336">MTMRSLRLFLPVALTVLLLAIGTVSVSLSLEQRQDRLTETVYREALGDVSRLVRLSDEGMGTASALVAAEIAQIASRPYVRMVLLISENGEVLRAHRTDWRGRHVSQVAPELNAARIARAASSRLPDWRMTDDRGTLDALQSFERPSGPDEVRSLKRGLAYVAYDLQEERAEAARNELLARLPDLVGLILVFVFMGWWLGRNVTRPLARLDAAACALRAGEVSTPVPRGGFKEIDQLGAGLDALREELSATWQAIPDLLFELDAGGRYRRVLAMRPELVVQAPPDLVGRTVHEVLSPEAAAAVQQAIDDAARSGCVWGREVAINVPAGQRWFDISVARKNRLDDGTLTFLVISRDITERKQSEMALGHINEQLEQRVQERTAELLTAKNEAERADRSKSEFLSRMSHELRTPLNAIIGFGQLLDLTVHDSGQRRQVGHIISAGHHLLTLINEILDLSRVEAGQMNVSLERVRVDELVAECIELMRPLAEGHDVKVKVEAIAASAEVRADRTRLRQVLLNLLSNGVKYNRRGGQLTLSLLQRPAVIELRVQDTGAGLTPSQQERLFKPFERLDADARQIDGTGIGLALSRRLMHLMGGEIGVDSQPGRGSTFWITLARWTGRSTPAAAPAPAPASPSQRDAPGAGAAVSSPRWTVLCIEDNAVNLQFIEHAFARWPDLQLLTADTPHKGLALAAERHPDLVLLDINLPDMDGYEVLRRLKSEPATGTIPVVALTANAMVGDAATARRAGFDGYITKPIHLGLLRAEIDRWRTRVAASANDQHAPEAGS</sequence>
<evidence type="ECO:0000256" key="7">
    <source>
        <dbReference type="ARBA" id="ARBA00022741"/>
    </source>
</evidence>
<evidence type="ECO:0000256" key="12">
    <source>
        <dbReference type="PROSITE-ProRule" id="PRU00169"/>
    </source>
</evidence>
<keyword evidence="6" id="KW-0808">Transferase</keyword>
<feature type="modified residue" description="4-aspartylphosphate" evidence="12">
    <location>
        <position position="703"/>
    </location>
</feature>
<keyword evidence="8" id="KW-0418">Kinase</keyword>
<evidence type="ECO:0000256" key="3">
    <source>
        <dbReference type="ARBA" id="ARBA00012438"/>
    </source>
</evidence>
<feature type="region of interest" description="Disordered" evidence="13">
    <location>
        <begin position="623"/>
        <end position="645"/>
    </location>
</feature>
<dbReference type="GO" id="GO:0005524">
    <property type="term" value="F:ATP binding"/>
    <property type="evidence" value="ECO:0007669"/>
    <property type="project" value="UniProtKB-KW"/>
</dbReference>
<dbReference type="InterPro" id="IPR036097">
    <property type="entry name" value="HisK_dim/P_sf"/>
</dbReference>
<evidence type="ECO:0000256" key="4">
    <source>
        <dbReference type="ARBA" id="ARBA00022475"/>
    </source>
</evidence>
<dbReference type="SUPFAM" id="SSF52172">
    <property type="entry name" value="CheY-like"/>
    <property type="match status" value="1"/>
</dbReference>
<dbReference type="GO" id="GO:0000155">
    <property type="term" value="F:phosphorelay sensor kinase activity"/>
    <property type="evidence" value="ECO:0007669"/>
    <property type="project" value="InterPro"/>
</dbReference>
<proteinExistence type="predicted"/>
<dbReference type="EC" id="2.7.13.3" evidence="3"/>
<evidence type="ECO:0000259" key="16">
    <source>
        <dbReference type="PROSITE" id="PS50110"/>
    </source>
</evidence>
<dbReference type="SUPFAM" id="SSF55785">
    <property type="entry name" value="PYP-like sensor domain (PAS domain)"/>
    <property type="match status" value="1"/>
</dbReference>
<accession>A0A2U8FRZ3</accession>
<evidence type="ECO:0000256" key="6">
    <source>
        <dbReference type="ARBA" id="ARBA00022679"/>
    </source>
</evidence>
<feature type="domain" description="Histidine kinase" evidence="15">
    <location>
        <begin position="404"/>
        <end position="619"/>
    </location>
</feature>
<dbReference type="InterPro" id="IPR011006">
    <property type="entry name" value="CheY-like_superfamily"/>
</dbReference>
<dbReference type="FunFam" id="3.30.565.10:FF:000023">
    <property type="entry name" value="PAS domain-containing sensor histidine kinase"/>
    <property type="match status" value="1"/>
</dbReference>
<evidence type="ECO:0000256" key="14">
    <source>
        <dbReference type="SAM" id="Phobius"/>
    </source>
</evidence>
<evidence type="ECO:0000259" key="15">
    <source>
        <dbReference type="PROSITE" id="PS50109"/>
    </source>
</evidence>
<evidence type="ECO:0000256" key="11">
    <source>
        <dbReference type="ARBA" id="ARBA00023136"/>
    </source>
</evidence>
<comment type="catalytic activity">
    <reaction evidence="1">
        <text>ATP + protein L-histidine = ADP + protein N-phospho-L-histidine.</text>
        <dbReference type="EC" id="2.7.13.3"/>
    </reaction>
</comment>
<dbReference type="SUPFAM" id="SSF47384">
    <property type="entry name" value="Homodimeric domain of signal transducing histidine kinase"/>
    <property type="match status" value="1"/>
</dbReference>
<keyword evidence="7" id="KW-0547">Nucleotide-binding</keyword>
<keyword evidence="14" id="KW-1133">Transmembrane helix</keyword>
<evidence type="ECO:0000256" key="10">
    <source>
        <dbReference type="ARBA" id="ARBA00023012"/>
    </source>
</evidence>
<organism evidence="19 20">
    <name type="scientific">Aquabacterium olei</name>
    <dbReference type="NCBI Taxonomy" id="1296669"/>
    <lineage>
        <taxon>Bacteria</taxon>
        <taxon>Pseudomonadati</taxon>
        <taxon>Pseudomonadota</taxon>
        <taxon>Betaproteobacteria</taxon>
        <taxon>Burkholderiales</taxon>
        <taxon>Aquabacterium</taxon>
    </lineage>
</organism>
<comment type="subcellular location">
    <subcellularLocation>
        <location evidence="2">Cell membrane</location>
    </subcellularLocation>
</comment>
<evidence type="ECO:0000256" key="1">
    <source>
        <dbReference type="ARBA" id="ARBA00000085"/>
    </source>
</evidence>
<dbReference type="GO" id="GO:0005886">
    <property type="term" value="C:plasma membrane"/>
    <property type="evidence" value="ECO:0007669"/>
    <property type="project" value="UniProtKB-SubCell"/>
</dbReference>
<dbReference type="SUPFAM" id="SSF55874">
    <property type="entry name" value="ATPase domain of HSP90 chaperone/DNA topoisomerase II/histidine kinase"/>
    <property type="match status" value="1"/>
</dbReference>
<dbReference type="PROSITE" id="PS50110">
    <property type="entry name" value="RESPONSE_REGULATORY"/>
    <property type="match status" value="1"/>
</dbReference>
<keyword evidence="14" id="KW-0812">Transmembrane</keyword>
<dbReference type="InterPro" id="IPR004358">
    <property type="entry name" value="Sig_transdc_His_kin-like_C"/>
</dbReference>
<keyword evidence="5 12" id="KW-0597">Phosphoprotein</keyword>
<dbReference type="Gene3D" id="3.30.450.20">
    <property type="entry name" value="PAS domain"/>
    <property type="match status" value="1"/>
</dbReference>
<dbReference type="Gene3D" id="3.30.565.10">
    <property type="entry name" value="Histidine kinase-like ATPase, C-terminal domain"/>
    <property type="match status" value="1"/>
</dbReference>
<evidence type="ECO:0000256" key="5">
    <source>
        <dbReference type="ARBA" id="ARBA00022553"/>
    </source>
</evidence>
<feature type="domain" description="HAMP" evidence="18">
    <location>
        <begin position="201"/>
        <end position="253"/>
    </location>
</feature>
<name>A0A2U8FRZ3_9BURK</name>
<dbReference type="OrthoDB" id="5519028at2"/>
<dbReference type="PANTHER" id="PTHR43047">
    <property type="entry name" value="TWO-COMPONENT HISTIDINE PROTEIN KINASE"/>
    <property type="match status" value="1"/>
</dbReference>
<dbReference type="Gene3D" id="1.10.287.130">
    <property type="match status" value="1"/>
</dbReference>
<keyword evidence="11 14" id="KW-0472">Membrane</keyword>
<feature type="domain" description="PAS" evidence="17">
    <location>
        <begin position="244"/>
        <end position="314"/>
    </location>
</feature>
<dbReference type="Gene3D" id="3.40.50.2300">
    <property type="match status" value="1"/>
</dbReference>
<evidence type="ECO:0000256" key="13">
    <source>
        <dbReference type="SAM" id="MobiDB-lite"/>
    </source>
</evidence>
<evidence type="ECO:0000256" key="8">
    <source>
        <dbReference type="ARBA" id="ARBA00022777"/>
    </source>
</evidence>
<dbReference type="SMART" id="SM00387">
    <property type="entry name" value="HATPase_c"/>
    <property type="match status" value="1"/>
</dbReference>
<protein>
    <recommendedName>
        <fullName evidence="3">histidine kinase</fullName>
        <ecNumber evidence="3">2.7.13.3</ecNumber>
    </recommendedName>
</protein>
<dbReference type="KEGG" id="aon:DEH84_10690"/>
<dbReference type="InterPro" id="IPR000014">
    <property type="entry name" value="PAS"/>
</dbReference>
<dbReference type="Pfam" id="PF00672">
    <property type="entry name" value="HAMP"/>
    <property type="match status" value="1"/>
</dbReference>
<dbReference type="Pfam" id="PF08448">
    <property type="entry name" value="PAS_4"/>
    <property type="match status" value="1"/>
</dbReference>
<dbReference type="PROSITE" id="PS50112">
    <property type="entry name" value="PAS"/>
    <property type="match status" value="1"/>
</dbReference>
<dbReference type="InterPro" id="IPR005467">
    <property type="entry name" value="His_kinase_dom"/>
</dbReference>
<evidence type="ECO:0000259" key="18">
    <source>
        <dbReference type="PROSITE" id="PS50885"/>
    </source>
</evidence>
<dbReference type="GO" id="GO:0009927">
    <property type="term" value="F:histidine phosphotransfer kinase activity"/>
    <property type="evidence" value="ECO:0007669"/>
    <property type="project" value="TreeGrafter"/>
</dbReference>
<evidence type="ECO:0000313" key="20">
    <source>
        <dbReference type="Proteomes" id="UP000244892"/>
    </source>
</evidence>
<dbReference type="CDD" id="cd16922">
    <property type="entry name" value="HATPase_EvgS-ArcB-TorS-like"/>
    <property type="match status" value="1"/>
</dbReference>
<dbReference type="InterPro" id="IPR003660">
    <property type="entry name" value="HAMP_dom"/>
</dbReference>
<keyword evidence="9" id="KW-0067">ATP-binding</keyword>
<dbReference type="Pfam" id="PF02518">
    <property type="entry name" value="HATPase_c"/>
    <property type="match status" value="1"/>
</dbReference>
<dbReference type="InterPro" id="IPR036890">
    <property type="entry name" value="HATPase_C_sf"/>
</dbReference>
<keyword evidence="20" id="KW-1185">Reference proteome</keyword>
<evidence type="ECO:0000259" key="17">
    <source>
        <dbReference type="PROSITE" id="PS50112"/>
    </source>
</evidence>
<dbReference type="Pfam" id="PF00072">
    <property type="entry name" value="Response_reg"/>
    <property type="match status" value="1"/>
</dbReference>
<dbReference type="InterPro" id="IPR013656">
    <property type="entry name" value="PAS_4"/>
</dbReference>
<gene>
    <name evidence="19" type="ORF">DEH84_10690</name>
</gene>
<dbReference type="Pfam" id="PF00512">
    <property type="entry name" value="HisKA"/>
    <property type="match status" value="1"/>
</dbReference>
<evidence type="ECO:0000256" key="2">
    <source>
        <dbReference type="ARBA" id="ARBA00004236"/>
    </source>
</evidence>
<dbReference type="InterPro" id="IPR035965">
    <property type="entry name" value="PAS-like_dom_sf"/>
</dbReference>
<dbReference type="CDD" id="cd00082">
    <property type="entry name" value="HisKA"/>
    <property type="match status" value="1"/>
</dbReference>
<keyword evidence="4" id="KW-1003">Cell membrane</keyword>
<dbReference type="Gene3D" id="6.10.340.10">
    <property type="match status" value="1"/>
</dbReference>